<dbReference type="InterPro" id="IPR003356">
    <property type="entry name" value="DNA_methylase_A-5"/>
</dbReference>
<evidence type="ECO:0000256" key="6">
    <source>
        <dbReference type="ARBA" id="ARBA00047942"/>
    </source>
</evidence>
<evidence type="ECO:0000259" key="7">
    <source>
        <dbReference type="Pfam" id="PF02384"/>
    </source>
</evidence>
<dbReference type="GO" id="GO:0008170">
    <property type="term" value="F:N-methyltransferase activity"/>
    <property type="evidence" value="ECO:0007669"/>
    <property type="project" value="InterPro"/>
</dbReference>
<dbReference type="PANTHER" id="PTHR42933">
    <property type="entry name" value="SLR6095 PROTEIN"/>
    <property type="match status" value="1"/>
</dbReference>
<dbReference type="PANTHER" id="PTHR42933:SF3">
    <property type="entry name" value="TYPE I RESTRICTION ENZYME MJAVIII METHYLASE SUBUNIT"/>
    <property type="match status" value="1"/>
</dbReference>
<evidence type="ECO:0000256" key="3">
    <source>
        <dbReference type="ARBA" id="ARBA00022679"/>
    </source>
</evidence>
<dbReference type="InterPro" id="IPR029063">
    <property type="entry name" value="SAM-dependent_MTases_sf"/>
</dbReference>
<name>A0A0G1CDG0_9BACT</name>
<evidence type="ECO:0000256" key="4">
    <source>
        <dbReference type="ARBA" id="ARBA00022691"/>
    </source>
</evidence>
<dbReference type="PATRIC" id="fig|1619039.3.peg.763"/>
<dbReference type="GO" id="GO:0003677">
    <property type="term" value="F:DNA binding"/>
    <property type="evidence" value="ECO:0007669"/>
    <property type="project" value="InterPro"/>
</dbReference>
<dbReference type="GO" id="GO:0032259">
    <property type="term" value="P:methylation"/>
    <property type="evidence" value="ECO:0007669"/>
    <property type="project" value="UniProtKB-KW"/>
</dbReference>
<dbReference type="EMBL" id="LCDO01000006">
    <property type="protein sequence ID" value="KKS56731.1"/>
    <property type="molecule type" value="Genomic_DNA"/>
</dbReference>
<keyword evidence="2 9" id="KW-0489">Methyltransferase</keyword>
<feature type="domain" description="DNA methylase adenine-specific" evidence="7">
    <location>
        <begin position="155"/>
        <end position="445"/>
    </location>
</feature>
<dbReference type="InterPro" id="IPR022749">
    <property type="entry name" value="D12N6_MeTrfase_N"/>
</dbReference>
<gene>
    <name evidence="9" type="ORF">UV20_C0006G0014</name>
</gene>
<reference evidence="9 10" key="1">
    <citation type="journal article" date="2015" name="Nature">
        <title>rRNA introns, odd ribosomes, and small enigmatic genomes across a large radiation of phyla.</title>
        <authorList>
            <person name="Brown C.T."/>
            <person name="Hug L.A."/>
            <person name="Thomas B.C."/>
            <person name="Sharon I."/>
            <person name="Castelle C.J."/>
            <person name="Singh A."/>
            <person name="Wilkins M.J."/>
            <person name="Williams K.H."/>
            <person name="Banfield J.F."/>
        </authorList>
    </citation>
    <scope>NUCLEOTIDE SEQUENCE [LARGE SCALE GENOMIC DNA]</scope>
</reference>
<dbReference type="GO" id="GO:0009307">
    <property type="term" value="P:DNA restriction-modification system"/>
    <property type="evidence" value="ECO:0007669"/>
    <property type="project" value="UniProtKB-KW"/>
</dbReference>
<evidence type="ECO:0000256" key="1">
    <source>
        <dbReference type="ARBA" id="ARBA00011900"/>
    </source>
</evidence>
<comment type="catalytic activity">
    <reaction evidence="6">
        <text>a 2'-deoxyadenosine in DNA + S-adenosyl-L-methionine = an N(6)-methyl-2'-deoxyadenosine in DNA + S-adenosyl-L-homocysteine + H(+)</text>
        <dbReference type="Rhea" id="RHEA:15197"/>
        <dbReference type="Rhea" id="RHEA-COMP:12418"/>
        <dbReference type="Rhea" id="RHEA-COMP:12419"/>
        <dbReference type="ChEBI" id="CHEBI:15378"/>
        <dbReference type="ChEBI" id="CHEBI:57856"/>
        <dbReference type="ChEBI" id="CHEBI:59789"/>
        <dbReference type="ChEBI" id="CHEBI:90615"/>
        <dbReference type="ChEBI" id="CHEBI:90616"/>
        <dbReference type="EC" id="2.1.1.72"/>
    </reaction>
</comment>
<evidence type="ECO:0000256" key="2">
    <source>
        <dbReference type="ARBA" id="ARBA00022603"/>
    </source>
</evidence>
<dbReference type="InterPro" id="IPR002052">
    <property type="entry name" value="DNA_methylase_N6_adenine_CS"/>
</dbReference>
<dbReference type="PRINTS" id="PR00507">
    <property type="entry name" value="N12N6MTFRASE"/>
</dbReference>
<sequence length="676" mass="77713">MNQNNHQQLVNFIWSIANLLRDDFKRAKYPDVILPLTVLRRLDAALEDTKADVLVKYEKYRGKLEDMDGILKKASGYNFYNTSQYDFKKLLDDPKNIGKNLRLYINAYSPLMREIIDKFKFNTQIDALEEANLTYQVIEKFSEVEMHPDRVSNLAMGYVFEELIRKFNEASNENPGEHFTPREIIRLMVNLLFSPDLDILKKQRIIKTIYDPACGSGGMLTEAKEWILESVNDTAQVEMFGQEVNPETFAVAKSDLLIKGENADNIKFGSTLSHDHLFGETFDYMLSNPPYGKEWKKDEKEIEKEAELGFQGRFGAGLPRISDGQLLFLQTMLAKIKPSNGGSRIAIVMNGSPLFTGDAGSGESEIRRWIIENDWLETIIALPNQLFYNTGIHTYIWVLTNRKKDHHKGKVKLINAVDLYEKMRKSLGDKRNVISDEQIQKITELTLDGEKSKIVKVLPNEFFGYRKITIERPLKLNFQASAERLEKLKTESAFQNLAKSKKRDPLKKFEEEKAGFALQISILKALATIGDMLYKNQDKFIEVLETTFKKADLKLDAPVKKSILKGLSEHDETADVITDKKGNPEPDVDLRDYENVPLGEDIKKYFTREVLPHVSDAWISEDKKYCDHKDGKIGKVGYEISFTRYFYEYKPLRPLDEIGGDIKKLEDEIAKMLTDI</sequence>
<dbReference type="Pfam" id="PF02384">
    <property type="entry name" value="N6_Mtase"/>
    <property type="match status" value="1"/>
</dbReference>
<protein>
    <recommendedName>
        <fullName evidence="1">site-specific DNA-methyltransferase (adenine-specific)</fullName>
        <ecNumber evidence="1">2.1.1.72</ecNumber>
    </recommendedName>
</protein>
<proteinExistence type="predicted"/>
<keyword evidence="5" id="KW-0680">Restriction system</keyword>
<keyword evidence="4" id="KW-0949">S-adenosyl-L-methionine</keyword>
<comment type="caution">
    <text evidence="9">The sequence shown here is derived from an EMBL/GenBank/DDBJ whole genome shotgun (WGS) entry which is preliminary data.</text>
</comment>
<keyword evidence="3 9" id="KW-0808">Transferase</keyword>
<evidence type="ECO:0000313" key="10">
    <source>
        <dbReference type="Proteomes" id="UP000034837"/>
    </source>
</evidence>
<evidence type="ECO:0000259" key="8">
    <source>
        <dbReference type="Pfam" id="PF12161"/>
    </source>
</evidence>
<dbReference type="GO" id="GO:0009007">
    <property type="term" value="F:site-specific DNA-methyltransferase (adenine-specific) activity"/>
    <property type="evidence" value="ECO:0007669"/>
    <property type="project" value="UniProtKB-EC"/>
</dbReference>
<evidence type="ECO:0000256" key="5">
    <source>
        <dbReference type="ARBA" id="ARBA00022747"/>
    </source>
</evidence>
<dbReference type="AlphaFoldDB" id="A0A0G1CDG0"/>
<dbReference type="PROSITE" id="PS00092">
    <property type="entry name" value="N6_MTASE"/>
    <property type="match status" value="1"/>
</dbReference>
<evidence type="ECO:0000313" key="9">
    <source>
        <dbReference type="EMBL" id="KKS56731.1"/>
    </source>
</evidence>
<dbReference type="Gene3D" id="3.40.50.150">
    <property type="entry name" value="Vaccinia Virus protein VP39"/>
    <property type="match status" value="1"/>
</dbReference>
<dbReference type="InterPro" id="IPR051537">
    <property type="entry name" value="DNA_Adenine_Mtase"/>
</dbReference>
<dbReference type="Pfam" id="PF12161">
    <property type="entry name" value="HsdM_N"/>
    <property type="match status" value="1"/>
</dbReference>
<dbReference type="Proteomes" id="UP000034837">
    <property type="component" value="Unassembled WGS sequence"/>
</dbReference>
<dbReference type="SUPFAM" id="SSF53335">
    <property type="entry name" value="S-adenosyl-L-methionine-dependent methyltransferases"/>
    <property type="match status" value="1"/>
</dbReference>
<dbReference type="EC" id="2.1.1.72" evidence="1"/>
<organism evidence="9 10">
    <name type="scientific">Candidatus Magasanikbacteria bacterium GW2011_GWA2_42_32</name>
    <dbReference type="NCBI Taxonomy" id="1619039"/>
    <lineage>
        <taxon>Bacteria</taxon>
        <taxon>Candidatus Magasanikiibacteriota</taxon>
    </lineage>
</organism>
<accession>A0A0G1CDG0</accession>
<feature type="domain" description="N6 adenine-specific DNA methyltransferase N-terminal" evidence="8">
    <location>
        <begin position="9"/>
        <end position="141"/>
    </location>
</feature>